<dbReference type="InterPro" id="IPR012056">
    <property type="entry name" value="NiFe_EhaM"/>
</dbReference>
<comment type="caution">
    <text evidence="1">The sequence shown here is derived from an EMBL/GenBank/DDBJ whole genome shotgun (WGS) entry which is preliminary data.</text>
</comment>
<accession>A0A166BHR9</accession>
<organism evidence="1 2">
    <name type="scientific">Methanobrevibacter oralis</name>
    <dbReference type="NCBI Taxonomy" id="66851"/>
    <lineage>
        <taxon>Archaea</taxon>
        <taxon>Methanobacteriati</taxon>
        <taxon>Methanobacteriota</taxon>
        <taxon>Methanomada group</taxon>
        <taxon>Methanobacteria</taxon>
        <taxon>Methanobacteriales</taxon>
        <taxon>Methanobacteriaceae</taxon>
        <taxon>Methanobrevibacter</taxon>
    </lineage>
</organism>
<protein>
    <recommendedName>
        <fullName evidence="3">NiFe hydrogenase</fullName>
    </recommendedName>
</protein>
<dbReference type="Pfam" id="PF09218">
    <property type="entry name" value="EhaM"/>
    <property type="match status" value="1"/>
</dbReference>
<dbReference type="AlphaFoldDB" id="A0A166BHR9"/>
<reference evidence="2" key="1">
    <citation type="journal article" date="2016" name="Genome Announc.">
        <title>Draft Genome Sequences of Methanobrevibacter curvatus DSM11111, Methanobrevibacter cuticularis DSM11139, Methanobrevibacter filiformis DSM11501, and Methanobrevibacter oralis DSM7256.</title>
        <authorList>
            <person name="Poehlein A."/>
            <person name="Seedorf H."/>
        </authorList>
    </citation>
    <scope>NUCLEOTIDE SEQUENCE [LARGE SCALE GENOMIC DNA]</scope>
    <source>
        <strain evidence="2">DSM 7256 / JCM 30027 / ZR</strain>
    </source>
</reference>
<sequence length="128" mass="14906">MDDDAKMHLIKKRIIKSYAWQRDIIKPLSKDYNCSSEELEEVLFNLLDMSSLEALHATYVTAQETCLAEKFNADLRLCWFVDTLELISKEDATNLKDKLVKEVMNGKKYDEVLEEGQIEVFQILKSLQ</sequence>
<dbReference type="EMBL" id="LWMU01000051">
    <property type="protein sequence ID" value="KZX13368.1"/>
    <property type="molecule type" value="Genomic_DNA"/>
</dbReference>
<evidence type="ECO:0000313" key="1">
    <source>
        <dbReference type="EMBL" id="KZX13368.1"/>
    </source>
</evidence>
<gene>
    <name evidence="1" type="ORF">MBORA_06660</name>
</gene>
<dbReference type="Gene3D" id="1.10.3070.10">
    <property type="entry name" value="EhaM-like"/>
    <property type="match status" value="1"/>
</dbReference>
<proteinExistence type="predicted"/>
<dbReference type="OrthoDB" id="59507at2157"/>
<dbReference type="PATRIC" id="fig|66851.6.peg.733"/>
<dbReference type="InterPro" id="IPR036606">
    <property type="entry name" value="EhaM-like_sf"/>
</dbReference>
<dbReference type="RefSeq" id="WP_063720228.1">
    <property type="nucleotide sequence ID" value="NZ_CAJVUI010000002.1"/>
</dbReference>
<dbReference type="STRING" id="66851.MBORA_06660"/>
<dbReference type="SUPFAM" id="SSF101332">
    <property type="entry name" value="Hypothetical protein MTH393"/>
    <property type="match status" value="1"/>
</dbReference>
<keyword evidence="2" id="KW-1185">Reference proteome</keyword>
<name>A0A166BHR9_METOA</name>
<evidence type="ECO:0008006" key="3">
    <source>
        <dbReference type="Google" id="ProtNLM"/>
    </source>
</evidence>
<dbReference type="Proteomes" id="UP000077428">
    <property type="component" value="Unassembled WGS sequence"/>
</dbReference>
<evidence type="ECO:0000313" key="2">
    <source>
        <dbReference type="Proteomes" id="UP000077428"/>
    </source>
</evidence>